<accession>A0AAV7W3E2</accession>
<keyword evidence="3" id="KW-1185">Reference proteome</keyword>
<evidence type="ECO:0000313" key="3">
    <source>
        <dbReference type="Proteomes" id="UP001066276"/>
    </source>
</evidence>
<comment type="caution">
    <text evidence="2">The sequence shown here is derived from an EMBL/GenBank/DDBJ whole genome shotgun (WGS) entry which is preliminary data.</text>
</comment>
<protein>
    <submittedName>
        <fullName evidence="2">Uncharacterized protein</fullName>
    </submittedName>
</protein>
<sequence>MEDPVPTGAEQGWYGEARGGATNISHSNMFQVTQEGRTRYRDQLTVDRSHSQGRWQALERVPTLTPGKARDRGTGVIKVVSQMVDVGCGHTLDVMQLFKGEFMKDMRIGTSESAVPMEFASQTGQAEGESKSWAQQRQ</sequence>
<evidence type="ECO:0000313" key="2">
    <source>
        <dbReference type="EMBL" id="KAJ1207251.1"/>
    </source>
</evidence>
<proteinExistence type="predicted"/>
<feature type="region of interest" description="Disordered" evidence="1">
    <location>
        <begin position="115"/>
        <end position="138"/>
    </location>
</feature>
<evidence type="ECO:0000256" key="1">
    <source>
        <dbReference type="SAM" id="MobiDB-lite"/>
    </source>
</evidence>
<organism evidence="2 3">
    <name type="scientific">Pleurodeles waltl</name>
    <name type="common">Iberian ribbed newt</name>
    <dbReference type="NCBI Taxonomy" id="8319"/>
    <lineage>
        <taxon>Eukaryota</taxon>
        <taxon>Metazoa</taxon>
        <taxon>Chordata</taxon>
        <taxon>Craniata</taxon>
        <taxon>Vertebrata</taxon>
        <taxon>Euteleostomi</taxon>
        <taxon>Amphibia</taxon>
        <taxon>Batrachia</taxon>
        <taxon>Caudata</taxon>
        <taxon>Salamandroidea</taxon>
        <taxon>Salamandridae</taxon>
        <taxon>Pleurodelinae</taxon>
        <taxon>Pleurodeles</taxon>
    </lineage>
</organism>
<dbReference type="Proteomes" id="UP001066276">
    <property type="component" value="Chromosome 1_2"/>
</dbReference>
<reference evidence="2" key="1">
    <citation type="journal article" date="2022" name="bioRxiv">
        <title>Sequencing and chromosome-scale assembly of the giantPleurodeles waltlgenome.</title>
        <authorList>
            <person name="Brown T."/>
            <person name="Elewa A."/>
            <person name="Iarovenko S."/>
            <person name="Subramanian E."/>
            <person name="Araus A.J."/>
            <person name="Petzold A."/>
            <person name="Susuki M."/>
            <person name="Suzuki K.-i.T."/>
            <person name="Hayashi T."/>
            <person name="Toyoda A."/>
            <person name="Oliveira C."/>
            <person name="Osipova E."/>
            <person name="Leigh N.D."/>
            <person name="Simon A."/>
            <person name="Yun M.H."/>
        </authorList>
    </citation>
    <scope>NUCLEOTIDE SEQUENCE</scope>
    <source>
        <strain evidence="2">20211129_DDA</strain>
        <tissue evidence="2">Liver</tissue>
    </source>
</reference>
<dbReference type="AlphaFoldDB" id="A0AAV7W3E2"/>
<dbReference type="EMBL" id="JANPWB010000002">
    <property type="protein sequence ID" value="KAJ1207251.1"/>
    <property type="molecule type" value="Genomic_DNA"/>
</dbReference>
<feature type="region of interest" description="Disordered" evidence="1">
    <location>
        <begin position="1"/>
        <end position="20"/>
    </location>
</feature>
<gene>
    <name evidence="2" type="ORF">NDU88_002643</name>
</gene>
<name>A0AAV7W3E2_PLEWA</name>